<accession>A0A9X1NY92</accession>
<comment type="caution">
    <text evidence="2">The sequence shown here is derived from an EMBL/GenBank/DDBJ whole genome shotgun (WGS) entry which is preliminary data.</text>
</comment>
<dbReference type="InterPro" id="IPR011335">
    <property type="entry name" value="Restrct_endonuc-II-like"/>
</dbReference>
<dbReference type="InterPro" id="IPR012296">
    <property type="entry name" value="Nuclease_put_TT1808"/>
</dbReference>
<dbReference type="EMBL" id="JAJUWU010000006">
    <property type="protein sequence ID" value="MCE7027817.1"/>
    <property type="molecule type" value="Genomic_DNA"/>
</dbReference>
<reference evidence="2" key="1">
    <citation type="submission" date="2022-01" db="EMBL/GenBank/DDBJ databases">
        <title>Jiella avicenniae sp. nov., a novel endophytic bacterium isolated from bark of Avicennia marina.</title>
        <authorList>
            <person name="Tuo L."/>
        </authorList>
    </citation>
    <scope>NUCLEOTIDE SEQUENCE</scope>
    <source>
        <strain evidence="2">CBK1P-4</strain>
    </source>
</reference>
<gene>
    <name evidence="2" type="ORF">LZD57_07425</name>
</gene>
<dbReference type="SUPFAM" id="SSF52980">
    <property type="entry name" value="Restriction endonuclease-like"/>
    <property type="match status" value="1"/>
</dbReference>
<sequence length="205" mass="22741">MAVLNPSPVTSEEFLEWVFEQEGRFELVDGFVYEMMAGAREGHNVVTSNIVMTIGPQAKREGCRTTSSDTAVSTGENSIRFPDVVVDCSPPDTSATKARTPTMLVEVLSPGTGEIDRTDKLEEYQRLDGTKLIMLADPDVVLVKLYRRDDDGAWHSEKYEDLSDIIDLNEIGASLALRDIYDTLEPRTRPRLTVVEKASGMVPGR</sequence>
<dbReference type="PANTHER" id="PTHR36558">
    <property type="entry name" value="GLR1098 PROTEIN"/>
    <property type="match status" value="1"/>
</dbReference>
<proteinExistence type="predicted"/>
<protein>
    <submittedName>
        <fullName evidence="2">Uma2 family endonuclease</fullName>
    </submittedName>
</protein>
<keyword evidence="2" id="KW-0378">Hydrolase</keyword>
<dbReference type="PANTHER" id="PTHR36558:SF1">
    <property type="entry name" value="RESTRICTION ENDONUCLEASE DOMAIN-CONTAINING PROTEIN-RELATED"/>
    <property type="match status" value="1"/>
</dbReference>
<evidence type="ECO:0000313" key="3">
    <source>
        <dbReference type="Proteomes" id="UP001139035"/>
    </source>
</evidence>
<evidence type="ECO:0000259" key="1">
    <source>
        <dbReference type="Pfam" id="PF05685"/>
    </source>
</evidence>
<keyword evidence="2" id="KW-0540">Nuclease</keyword>
<dbReference type="InterPro" id="IPR008538">
    <property type="entry name" value="Uma2"/>
</dbReference>
<organism evidence="2 3">
    <name type="scientific">Jiella avicenniae</name>
    <dbReference type="NCBI Taxonomy" id="2907202"/>
    <lineage>
        <taxon>Bacteria</taxon>
        <taxon>Pseudomonadati</taxon>
        <taxon>Pseudomonadota</taxon>
        <taxon>Alphaproteobacteria</taxon>
        <taxon>Hyphomicrobiales</taxon>
        <taxon>Aurantimonadaceae</taxon>
        <taxon>Jiella</taxon>
    </lineage>
</organism>
<name>A0A9X1NY92_9HYPH</name>
<feature type="domain" description="Putative restriction endonuclease" evidence="1">
    <location>
        <begin position="12"/>
        <end position="171"/>
    </location>
</feature>
<evidence type="ECO:0000313" key="2">
    <source>
        <dbReference type="EMBL" id="MCE7027817.1"/>
    </source>
</evidence>
<dbReference type="Proteomes" id="UP001139035">
    <property type="component" value="Unassembled WGS sequence"/>
</dbReference>
<dbReference type="AlphaFoldDB" id="A0A9X1NY92"/>
<dbReference type="Gene3D" id="3.90.1570.10">
    <property type="entry name" value="tt1808, chain A"/>
    <property type="match status" value="1"/>
</dbReference>
<dbReference type="Pfam" id="PF05685">
    <property type="entry name" value="Uma2"/>
    <property type="match status" value="1"/>
</dbReference>
<keyword evidence="3" id="KW-1185">Reference proteome</keyword>
<dbReference type="RefSeq" id="WP_233718961.1">
    <property type="nucleotide sequence ID" value="NZ_JAJUWU010000006.1"/>
</dbReference>
<dbReference type="CDD" id="cd06260">
    <property type="entry name" value="DUF820-like"/>
    <property type="match status" value="1"/>
</dbReference>
<keyword evidence="2" id="KW-0255">Endonuclease</keyword>
<dbReference type="GO" id="GO:0004519">
    <property type="term" value="F:endonuclease activity"/>
    <property type="evidence" value="ECO:0007669"/>
    <property type="project" value="UniProtKB-KW"/>
</dbReference>